<evidence type="ECO:0000313" key="2">
    <source>
        <dbReference type="Proteomes" id="UP000027222"/>
    </source>
</evidence>
<evidence type="ECO:0008006" key="3">
    <source>
        <dbReference type="Google" id="ProtNLM"/>
    </source>
</evidence>
<keyword evidence="2" id="KW-1185">Reference proteome</keyword>
<dbReference type="OrthoDB" id="3247418at2759"/>
<evidence type="ECO:0000313" key="1">
    <source>
        <dbReference type="EMBL" id="KDR68198.1"/>
    </source>
</evidence>
<name>A0A067SN41_GALM3</name>
<dbReference type="PANTHER" id="PTHR46579:SF1">
    <property type="entry name" value="F5_8 TYPE C DOMAIN-CONTAINING PROTEIN"/>
    <property type="match status" value="1"/>
</dbReference>
<dbReference type="AlphaFoldDB" id="A0A067SN41"/>
<dbReference type="EMBL" id="KL142409">
    <property type="protein sequence ID" value="KDR68198.1"/>
    <property type="molecule type" value="Genomic_DNA"/>
</dbReference>
<sequence>MIEIDRCTTTTTAASALPRPLRQPPDQVRFDSGIMDHIRAVIRDMATPSWLPSVPRNFGLPAAGTLKADEWRTLATVYLPVALISTWGEGSIHSSQSVALSLRQALDHTMALVSAITLACMRTMTEARSNAYLTHMKFWLHNLTVLHPDTKPRVNCHMALHIFDFLRLFGPVRSWWCFPFERLIGQLQRLPHNHKFGMSILLQLKINLTLL</sequence>
<accession>A0A067SN41</accession>
<dbReference type="PANTHER" id="PTHR46579">
    <property type="entry name" value="F5/8 TYPE C DOMAIN-CONTAINING PROTEIN-RELATED"/>
    <property type="match status" value="1"/>
</dbReference>
<organism evidence="1 2">
    <name type="scientific">Galerina marginata (strain CBS 339.88)</name>
    <dbReference type="NCBI Taxonomy" id="685588"/>
    <lineage>
        <taxon>Eukaryota</taxon>
        <taxon>Fungi</taxon>
        <taxon>Dikarya</taxon>
        <taxon>Basidiomycota</taxon>
        <taxon>Agaricomycotina</taxon>
        <taxon>Agaricomycetes</taxon>
        <taxon>Agaricomycetidae</taxon>
        <taxon>Agaricales</taxon>
        <taxon>Agaricineae</taxon>
        <taxon>Strophariaceae</taxon>
        <taxon>Galerina</taxon>
    </lineage>
</organism>
<proteinExistence type="predicted"/>
<reference evidence="2" key="1">
    <citation type="journal article" date="2014" name="Proc. Natl. Acad. Sci. U.S.A.">
        <title>Extensive sampling of basidiomycete genomes demonstrates inadequacy of the white-rot/brown-rot paradigm for wood decay fungi.</title>
        <authorList>
            <person name="Riley R."/>
            <person name="Salamov A.A."/>
            <person name="Brown D.W."/>
            <person name="Nagy L.G."/>
            <person name="Floudas D."/>
            <person name="Held B.W."/>
            <person name="Levasseur A."/>
            <person name="Lombard V."/>
            <person name="Morin E."/>
            <person name="Otillar R."/>
            <person name="Lindquist E.A."/>
            <person name="Sun H."/>
            <person name="LaButti K.M."/>
            <person name="Schmutz J."/>
            <person name="Jabbour D."/>
            <person name="Luo H."/>
            <person name="Baker S.E."/>
            <person name="Pisabarro A.G."/>
            <person name="Walton J.D."/>
            <person name="Blanchette R.A."/>
            <person name="Henrissat B."/>
            <person name="Martin F."/>
            <person name="Cullen D."/>
            <person name="Hibbett D.S."/>
            <person name="Grigoriev I.V."/>
        </authorList>
    </citation>
    <scope>NUCLEOTIDE SEQUENCE [LARGE SCALE GENOMIC DNA]</scope>
    <source>
        <strain evidence="2">CBS 339.88</strain>
    </source>
</reference>
<dbReference type="Proteomes" id="UP000027222">
    <property type="component" value="Unassembled WGS sequence"/>
</dbReference>
<dbReference type="STRING" id="685588.A0A067SN41"/>
<gene>
    <name evidence="1" type="ORF">GALMADRAFT_78901</name>
</gene>
<dbReference type="HOGENOM" id="CLU_081367_1_0_1"/>
<protein>
    <recommendedName>
        <fullName evidence="3">DUF4218 domain-containing protein</fullName>
    </recommendedName>
</protein>